<keyword evidence="8" id="KW-1185">Reference proteome</keyword>
<organism evidence="7 8">
    <name type="scientific">Bryocella elongata</name>
    <dbReference type="NCBI Taxonomy" id="863522"/>
    <lineage>
        <taxon>Bacteria</taxon>
        <taxon>Pseudomonadati</taxon>
        <taxon>Acidobacteriota</taxon>
        <taxon>Terriglobia</taxon>
        <taxon>Terriglobales</taxon>
        <taxon>Acidobacteriaceae</taxon>
        <taxon>Bryocella</taxon>
    </lineage>
</organism>
<gene>
    <name evidence="7" type="ORF">SAMN05421819_2581</name>
</gene>
<feature type="transmembrane region" description="Helical" evidence="6">
    <location>
        <begin position="55"/>
        <end position="74"/>
    </location>
</feature>
<keyword evidence="4 6" id="KW-1133">Transmembrane helix</keyword>
<sequence length="328" mass="36009">MRGAALGHHLSATQSVTLEPVITHNHWIWFHVAIVVLMAAEYLVHMVLPEPRRKAAIALGMWIVATLALAAYFAHTWSAEASTQFLAGYAIEQALSVDNLLVFLLLFQVFGIPANRQPRVLFWGILGAIVLRGLFIAAGVGLLEHFHFVSYLFAAFLLYASIKMLRPSENDGSPRQKPGWIQWLERIRPISNNTDYFAKHEAVTPGGPPRWMPTMLLLALLAVELTDVVFALDSIPAVLSITREPFLAYTSNILAVMSLRSVYVLLAAMLSKLRYLHFGLAILLAFAAIKMLIADWVNIGPVLSLAIIGGVLVVTIVASLLAKPKASA</sequence>
<feature type="transmembrane region" description="Helical" evidence="6">
    <location>
        <begin position="120"/>
        <end position="142"/>
    </location>
</feature>
<comment type="subcellular location">
    <subcellularLocation>
        <location evidence="1">Membrane</location>
        <topology evidence="1">Multi-pass membrane protein</topology>
    </subcellularLocation>
</comment>
<reference evidence="7 8" key="1">
    <citation type="submission" date="2016-10" db="EMBL/GenBank/DDBJ databases">
        <authorList>
            <person name="de Groot N.N."/>
        </authorList>
    </citation>
    <scope>NUCLEOTIDE SEQUENCE [LARGE SCALE GENOMIC DNA]</scope>
    <source>
        <strain evidence="7 8">DSM 22489</strain>
    </source>
</reference>
<dbReference type="Proteomes" id="UP000236728">
    <property type="component" value="Unassembled WGS sequence"/>
</dbReference>
<feature type="transmembrane region" description="Helical" evidence="6">
    <location>
        <begin position="28"/>
        <end position="48"/>
    </location>
</feature>
<evidence type="ECO:0000256" key="4">
    <source>
        <dbReference type="ARBA" id="ARBA00022989"/>
    </source>
</evidence>
<evidence type="ECO:0000256" key="6">
    <source>
        <dbReference type="SAM" id="Phobius"/>
    </source>
</evidence>
<evidence type="ECO:0000313" key="7">
    <source>
        <dbReference type="EMBL" id="SEG34056.1"/>
    </source>
</evidence>
<evidence type="ECO:0000256" key="1">
    <source>
        <dbReference type="ARBA" id="ARBA00004141"/>
    </source>
</evidence>
<dbReference type="NCBIfam" id="TIGR03718">
    <property type="entry name" value="R_switched_Alx"/>
    <property type="match status" value="1"/>
</dbReference>
<evidence type="ECO:0000256" key="5">
    <source>
        <dbReference type="ARBA" id="ARBA00023136"/>
    </source>
</evidence>
<feature type="transmembrane region" description="Helical" evidence="6">
    <location>
        <begin position="275"/>
        <end position="293"/>
    </location>
</feature>
<evidence type="ECO:0000313" key="8">
    <source>
        <dbReference type="Proteomes" id="UP000236728"/>
    </source>
</evidence>
<evidence type="ECO:0000256" key="2">
    <source>
        <dbReference type="ARBA" id="ARBA00007511"/>
    </source>
</evidence>
<name>A0A1H5ZF84_9BACT</name>
<feature type="transmembrane region" description="Helical" evidence="6">
    <location>
        <begin position="94"/>
        <end position="113"/>
    </location>
</feature>
<keyword evidence="3 6" id="KW-0812">Transmembrane</keyword>
<dbReference type="PANTHER" id="PTHR30238">
    <property type="entry name" value="MEMBRANE BOUND PREDICTED REDOX MODULATOR"/>
    <property type="match status" value="1"/>
</dbReference>
<dbReference type="PANTHER" id="PTHR30238:SF0">
    <property type="entry name" value="THYLAKOID MEMBRANE PROTEIN TERC, CHLOROPLASTIC"/>
    <property type="match status" value="1"/>
</dbReference>
<dbReference type="InterPro" id="IPR022369">
    <property type="entry name" value="Integral_membrane_TerC_rswitch"/>
</dbReference>
<feature type="transmembrane region" description="Helical" evidence="6">
    <location>
        <begin position="246"/>
        <end position="268"/>
    </location>
</feature>
<evidence type="ECO:0000256" key="3">
    <source>
        <dbReference type="ARBA" id="ARBA00022692"/>
    </source>
</evidence>
<dbReference type="GO" id="GO:0016020">
    <property type="term" value="C:membrane"/>
    <property type="evidence" value="ECO:0007669"/>
    <property type="project" value="UniProtKB-SubCell"/>
</dbReference>
<dbReference type="EMBL" id="FNVA01000004">
    <property type="protein sequence ID" value="SEG34056.1"/>
    <property type="molecule type" value="Genomic_DNA"/>
</dbReference>
<keyword evidence="5 6" id="KW-0472">Membrane</keyword>
<proteinExistence type="inferred from homology"/>
<dbReference type="Pfam" id="PF03741">
    <property type="entry name" value="TerC"/>
    <property type="match status" value="1"/>
</dbReference>
<feature type="transmembrane region" description="Helical" evidence="6">
    <location>
        <begin position="299"/>
        <end position="322"/>
    </location>
</feature>
<comment type="similarity">
    <text evidence="2">Belongs to the TerC family.</text>
</comment>
<feature type="transmembrane region" description="Helical" evidence="6">
    <location>
        <begin position="216"/>
        <end position="240"/>
    </location>
</feature>
<feature type="transmembrane region" description="Helical" evidence="6">
    <location>
        <begin position="148"/>
        <end position="165"/>
    </location>
</feature>
<accession>A0A1H5ZF84</accession>
<protein>
    <submittedName>
        <fullName evidence="7">Tellurite resistance protein TerC</fullName>
    </submittedName>
</protein>
<dbReference type="InterPro" id="IPR005496">
    <property type="entry name" value="Integral_membrane_TerC"/>
</dbReference>
<dbReference type="AlphaFoldDB" id="A0A1H5ZF84"/>